<dbReference type="HOGENOM" id="CLU_1917444_0_0_1"/>
<feature type="region of interest" description="Disordered" evidence="1">
    <location>
        <begin position="78"/>
        <end position="132"/>
    </location>
</feature>
<gene>
    <name evidence="2" type="ORF">MPH_12941</name>
</gene>
<dbReference type="Proteomes" id="UP000007129">
    <property type="component" value="Unassembled WGS sequence"/>
</dbReference>
<name>K2RIQ7_MACPH</name>
<dbReference type="VEuPathDB" id="FungiDB:MPH_12941"/>
<proteinExistence type="predicted"/>
<feature type="compositionally biased region" description="Basic and acidic residues" evidence="1">
    <location>
        <begin position="41"/>
        <end position="56"/>
    </location>
</feature>
<accession>K2RIQ7</accession>
<comment type="caution">
    <text evidence="2">The sequence shown here is derived from an EMBL/GenBank/DDBJ whole genome shotgun (WGS) entry which is preliminary data.</text>
</comment>
<reference evidence="2 3" key="1">
    <citation type="journal article" date="2012" name="BMC Genomics">
        <title>Tools to kill: Genome of one of the most destructive plant pathogenic fungi Macrophomina phaseolina.</title>
        <authorList>
            <person name="Islam M.S."/>
            <person name="Haque M.S."/>
            <person name="Islam M.M."/>
            <person name="Emdad E.M."/>
            <person name="Halim A."/>
            <person name="Hossen Q.M.M."/>
            <person name="Hossain M.Z."/>
            <person name="Ahmed B."/>
            <person name="Rahim S."/>
            <person name="Rahman M.S."/>
            <person name="Alam M.M."/>
            <person name="Hou S."/>
            <person name="Wan X."/>
            <person name="Saito J.A."/>
            <person name="Alam M."/>
        </authorList>
    </citation>
    <scope>NUCLEOTIDE SEQUENCE [LARGE SCALE GENOMIC DNA]</scope>
    <source>
        <strain evidence="2 3">MS6</strain>
    </source>
</reference>
<sequence>MEAVRRDGDHGVEKNFQRYYKTDASMQAALPREGPTKAPCHKTEGPQRQEDDVSERHQTCSRSGLFERCRAYCQRNSVSRDVDDAEDCRKPRDGSKRRRTFRVNKMGQNARPDVKVHDGSNDTGESQGQQER</sequence>
<dbReference type="InParanoid" id="K2RIQ7"/>
<feature type="compositionally biased region" description="Polar residues" evidence="1">
    <location>
        <begin position="121"/>
        <end position="132"/>
    </location>
</feature>
<evidence type="ECO:0000256" key="1">
    <source>
        <dbReference type="SAM" id="MobiDB-lite"/>
    </source>
</evidence>
<feature type="region of interest" description="Disordered" evidence="1">
    <location>
        <begin position="25"/>
        <end position="56"/>
    </location>
</feature>
<evidence type="ECO:0000313" key="3">
    <source>
        <dbReference type="Proteomes" id="UP000007129"/>
    </source>
</evidence>
<protein>
    <submittedName>
        <fullName evidence="2">Uncharacterized protein</fullName>
    </submittedName>
</protein>
<organism evidence="2 3">
    <name type="scientific">Macrophomina phaseolina (strain MS6)</name>
    <name type="common">Charcoal rot fungus</name>
    <dbReference type="NCBI Taxonomy" id="1126212"/>
    <lineage>
        <taxon>Eukaryota</taxon>
        <taxon>Fungi</taxon>
        <taxon>Dikarya</taxon>
        <taxon>Ascomycota</taxon>
        <taxon>Pezizomycotina</taxon>
        <taxon>Dothideomycetes</taxon>
        <taxon>Dothideomycetes incertae sedis</taxon>
        <taxon>Botryosphaeriales</taxon>
        <taxon>Botryosphaeriaceae</taxon>
        <taxon>Macrophomina</taxon>
    </lineage>
</organism>
<evidence type="ECO:0000313" key="2">
    <source>
        <dbReference type="EMBL" id="EKG09979.1"/>
    </source>
</evidence>
<dbReference type="EMBL" id="AHHD01000541">
    <property type="protein sequence ID" value="EKG09979.1"/>
    <property type="molecule type" value="Genomic_DNA"/>
</dbReference>
<dbReference type="AlphaFoldDB" id="K2RIQ7"/>
<feature type="compositionally biased region" description="Basic and acidic residues" evidence="1">
    <location>
        <begin position="78"/>
        <end position="94"/>
    </location>
</feature>